<dbReference type="Pfam" id="PF12691">
    <property type="entry name" value="Phage_tail_terminator_6"/>
    <property type="match status" value="1"/>
</dbReference>
<comment type="caution">
    <text evidence="1">The sequence shown here is derived from an EMBL/GenBank/DDBJ whole genome shotgun (WGS) entry which is preliminary data.</text>
</comment>
<reference evidence="1 2" key="1">
    <citation type="journal article" date="2015" name="ISME J.">
        <title>Genomic and phenotypic differentiation among Methanosarcina mazei populations from Columbia River sediment.</title>
        <authorList>
            <person name="Youngblut N.D."/>
            <person name="Wirth J.S."/>
            <person name="Henriksen J.R."/>
            <person name="Smith M."/>
            <person name="Simon H."/>
            <person name="Metcalf W.W."/>
            <person name="Whitaker R.J."/>
        </authorList>
    </citation>
    <scope>NUCLEOTIDE SEQUENCE [LARGE SCALE GENOMIC DNA]</scope>
    <source>
        <strain evidence="1 2">3.F.A.1A.1</strain>
    </source>
</reference>
<dbReference type="RefSeq" id="WP_048044009.1">
    <property type="nucleotide sequence ID" value="NZ_JJPA01000071.1"/>
</dbReference>
<sequence length="127" mass="13688">MSLPAWLDDIGSYLQTSGIGTLGTDIFYHGFDALTPNCIALFDQAGQQADGDLHKPMLGVLVRNSADTTAESKARAIYTLLNLKVNTVIGSTHIKRIEAVAAPFFVSNSANNLFIYSINFEVHINGA</sequence>
<dbReference type="EMBL" id="JJPA01000071">
    <property type="protein sequence ID" value="KKG35353.1"/>
    <property type="molecule type" value="Genomic_DNA"/>
</dbReference>
<evidence type="ECO:0000313" key="2">
    <source>
        <dbReference type="Proteomes" id="UP000034399"/>
    </source>
</evidence>
<accession>A0A0F8G872</accession>
<evidence type="ECO:0000313" key="1">
    <source>
        <dbReference type="EMBL" id="KKG35353.1"/>
    </source>
</evidence>
<dbReference type="Proteomes" id="UP000034399">
    <property type="component" value="Unassembled WGS sequence"/>
</dbReference>
<dbReference type="AlphaFoldDB" id="A0A0F8G872"/>
<protein>
    <submittedName>
        <fullName evidence="1">Uncharacterized protein</fullName>
    </submittedName>
</protein>
<proteinExistence type="predicted"/>
<name>A0A0F8G872_METMZ</name>
<dbReference type="PATRIC" id="fig|2209.61.peg.3348"/>
<organism evidence="1 2">
    <name type="scientific">Methanosarcina mazei</name>
    <name type="common">Methanosarcina frisia</name>
    <dbReference type="NCBI Taxonomy" id="2209"/>
    <lineage>
        <taxon>Archaea</taxon>
        <taxon>Methanobacteriati</taxon>
        <taxon>Methanobacteriota</taxon>
        <taxon>Stenosarchaea group</taxon>
        <taxon>Methanomicrobia</taxon>
        <taxon>Methanosarcinales</taxon>
        <taxon>Methanosarcinaceae</taxon>
        <taxon>Methanosarcina</taxon>
    </lineage>
</organism>
<gene>
    <name evidence="1" type="ORF">DU52_15545</name>
</gene>
<dbReference type="InterPro" id="IPR024411">
    <property type="entry name" value="Tail_terminator_phage"/>
</dbReference>